<feature type="repeat" description="ANK" evidence="8">
    <location>
        <begin position="127"/>
        <end position="159"/>
    </location>
</feature>
<feature type="domain" description="Ankyrin repeat" evidence="10">
    <location>
        <begin position="79"/>
        <end position="319"/>
    </location>
</feature>
<evidence type="ECO:0000256" key="6">
    <source>
        <dbReference type="ARBA" id="ARBA00023186"/>
    </source>
</evidence>
<evidence type="ECO:0000256" key="9">
    <source>
        <dbReference type="SAM" id="MobiDB-lite"/>
    </source>
</evidence>
<dbReference type="FunFam" id="1.25.40.20:FF:000073">
    <property type="entry name" value="Ankyrin repeat domain-containing protein 13C"/>
    <property type="match status" value="1"/>
</dbReference>
<feature type="region of interest" description="Disordered" evidence="9">
    <location>
        <begin position="1"/>
        <end position="42"/>
    </location>
</feature>
<organism evidence="11 12">
    <name type="scientific">Hucho hucho</name>
    <name type="common">huchen</name>
    <dbReference type="NCBI Taxonomy" id="62062"/>
    <lineage>
        <taxon>Eukaryota</taxon>
        <taxon>Metazoa</taxon>
        <taxon>Chordata</taxon>
        <taxon>Craniata</taxon>
        <taxon>Vertebrata</taxon>
        <taxon>Euteleostomi</taxon>
        <taxon>Actinopterygii</taxon>
        <taxon>Neopterygii</taxon>
        <taxon>Teleostei</taxon>
        <taxon>Protacanthopterygii</taxon>
        <taxon>Salmoniformes</taxon>
        <taxon>Salmonidae</taxon>
        <taxon>Salmoninae</taxon>
        <taxon>Hucho</taxon>
    </lineage>
</organism>
<dbReference type="GO" id="GO:0005102">
    <property type="term" value="F:signaling receptor binding"/>
    <property type="evidence" value="ECO:0007669"/>
    <property type="project" value="TreeGrafter"/>
</dbReference>
<evidence type="ECO:0000256" key="8">
    <source>
        <dbReference type="PROSITE-ProRule" id="PRU00023"/>
    </source>
</evidence>
<dbReference type="Ensembl" id="ENSHHUT00000048064.1">
    <property type="protein sequence ID" value="ENSHHUP00000046356.1"/>
    <property type="gene ID" value="ENSHHUG00000028190.1"/>
</dbReference>
<dbReference type="SMART" id="SM00248">
    <property type="entry name" value="ANK"/>
    <property type="match status" value="2"/>
</dbReference>
<keyword evidence="6" id="KW-0143">Chaperone</keyword>
<accession>A0A4W5N4A5</accession>
<evidence type="ECO:0000256" key="5">
    <source>
        <dbReference type="ARBA" id="ARBA00023136"/>
    </source>
</evidence>
<dbReference type="InterPro" id="IPR055285">
    <property type="entry name" value="ANKRD13_C"/>
</dbReference>
<evidence type="ECO:0000313" key="11">
    <source>
        <dbReference type="Ensembl" id="ENSHHUP00000046356.1"/>
    </source>
</evidence>
<comment type="subcellular location">
    <subcellularLocation>
        <location evidence="1">Endoplasmic reticulum membrane</location>
    </subcellularLocation>
</comment>
<reference evidence="11" key="2">
    <citation type="submission" date="2025-08" db="UniProtKB">
        <authorList>
            <consortium name="Ensembl"/>
        </authorList>
    </citation>
    <scope>IDENTIFICATION</scope>
</reference>
<evidence type="ECO:0000313" key="12">
    <source>
        <dbReference type="Proteomes" id="UP000314982"/>
    </source>
</evidence>
<dbReference type="PROSITE" id="PS50088">
    <property type="entry name" value="ANK_REPEAT"/>
    <property type="match status" value="1"/>
</dbReference>
<dbReference type="Pfam" id="PF11904">
    <property type="entry name" value="ANKRD13_C"/>
    <property type="match status" value="1"/>
</dbReference>
<dbReference type="InterPro" id="IPR021832">
    <property type="entry name" value="ANKRD13"/>
</dbReference>
<evidence type="ECO:0000256" key="1">
    <source>
        <dbReference type="ARBA" id="ARBA00004586"/>
    </source>
</evidence>
<dbReference type="PANTHER" id="PTHR12447:SF25">
    <property type="entry name" value="ANKYRIN REPEAT DOMAIN-CONTAINING PROTEIN 13C"/>
    <property type="match status" value="1"/>
</dbReference>
<dbReference type="PANTHER" id="PTHR12447">
    <property type="entry name" value="ANKYRIN REPEAT DOMAIN-CONTAINING PROTEIN 13"/>
    <property type="match status" value="1"/>
</dbReference>
<feature type="compositionally biased region" description="Basic and acidic residues" evidence="9">
    <location>
        <begin position="1"/>
        <end position="19"/>
    </location>
</feature>
<keyword evidence="5" id="KW-0472">Membrane</keyword>
<keyword evidence="3" id="KW-0256">Endoplasmic reticulum</keyword>
<proteinExistence type="predicted"/>
<dbReference type="SUPFAM" id="SSF48403">
    <property type="entry name" value="Ankyrin repeat"/>
    <property type="match status" value="1"/>
</dbReference>
<keyword evidence="2" id="KW-0677">Repeat</keyword>
<reference evidence="12" key="1">
    <citation type="submission" date="2018-06" db="EMBL/GenBank/DDBJ databases">
        <title>Genome assembly of Danube salmon.</title>
        <authorList>
            <person name="Macqueen D.J."/>
            <person name="Gundappa M.K."/>
        </authorList>
    </citation>
    <scope>NUCLEOTIDE SEQUENCE [LARGE SCALE GENOMIC DNA]</scope>
</reference>
<protein>
    <submittedName>
        <fullName evidence="11">Ankyrin repeat domain 13C</fullName>
    </submittedName>
</protein>
<sequence>MTGEKIRSLRKDHKPSKEEDLLEPDEEAATGTFTLTKTNNKGKASKIFSNHKLVKSPSTQQQHQNQQSQINANTNTLSTADVIDDNNKNPIIRTREDFPVHECVFKGDVRRLSSLIRTQNIAQKDIHGNTPLHLAVMMGHKECAHLLLAHNAPVKVKNAQGWSPLAEAISYGERQMITALLRKLKQQSRESVEDKRPKLLNALKEPVRRQSLTAPSPNTISWEEYIDAENGKAPHLGRDLVCKESKKNFKATVAMSQDFPLSIESLLNVLEVIAPFKHFNKLREFVQMKLPPGFPVKLDIPVFPTITATVTFQELRYDEFEESIFTIPNEYNEDPSRFPDL</sequence>
<dbReference type="GeneTree" id="ENSGT00950000182928"/>
<evidence type="ECO:0000256" key="2">
    <source>
        <dbReference type="ARBA" id="ARBA00022737"/>
    </source>
</evidence>
<keyword evidence="4 8" id="KW-0040">ANK repeat</keyword>
<evidence type="ECO:0000259" key="10">
    <source>
        <dbReference type="Pfam" id="PF11904"/>
    </source>
</evidence>
<comment type="function">
    <text evidence="7">Acts as a molecular chaperone for G protein-coupled receptors, regulating their biogenesis and exit from the ER.</text>
</comment>
<feature type="compositionally biased region" description="Polar residues" evidence="9">
    <location>
        <begin position="31"/>
        <end position="42"/>
    </location>
</feature>
<evidence type="ECO:0000256" key="4">
    <source>
        <dbReference type="ARBA" id="ARBA00023043"/>
    </source>
</evidence>
<dbReference type="AlphaFoldDB" id="A0A4W5N4A5"/>
<evidence type="ECO:0000256" key="3">
    <source>
        <dbReference type="ARBA" id="ARBA00022824"/>
    </source>
</evidence>
<name>A0A4W5N4A5_9TELE</name>
<dbReference type="Gene3D" id="1.25.40.20">
    <property type="entry name" value="Ankyrin repeat-containing domain"/>
    <property type="match status" value="1"/>
</dbReference>
<keyword evidence="12" id="KW-1185">Reference proteome</keyword>
<dbReference type="PROSITE" id="PS50297">
    <property type="entry name" value="ANK_REP_REGION"/>
    <property type="match status" value="1"/>
</dbReference>
<evidence type="ECO:0000256" key="7">
    <source>
        <dbReference type="ARBA" id="ARBA00037107"/>
    </source>
</evidence>
<dbReference type="GO" id="GO:0005789">
    <property type="term" value="C:endoplasmic reticulum membrane"/>
    <property type="evidence" value="ECO:0007669"/>
    <property type="project" value="UniProtKB-SubCell"/>
</dbReference>
<dbReference type="InterPro" id="IPR036770">
    <property type="entry name" value="Ankyrin_rpt-contain_sf"/>
</dbReference>
<reference evidence="11" key="3">
    <citation type="submission" date="2025-09" db="UniProtKB">
        <authorList>
            <consortium name="Ensembl"/>
        </authorList>
    </citation>
    <scope>IDENTIFICATION</scope>
</reference>
<dbReference type="Proteomes" id="UP000314982">
    <property type="component" value="Unassembled WGS sequence"/>
</dbReference>
<dbReference type="GO" id="GO:0006621">
    <property type="term" value="P:protein retention in ER lumen"/>
    <property type="evidence" value="ECO:0007669"/>
    <property type="project" value="TreeGrafter"/>
</dbReference>
<dbReference type="InterPro" id="IPR002110">
    <property type="entry name" value="Ankyrin_rpt"/>
</dbReference>